<keyword evidence="2" id="KW-0012">Acyltransferase</keyword>
<proteinExistence type="predicted"/>
<dbReference type="InterPro" id="IPR000182">
    <property type="entry name" value="GNAT_dom"/>
</dbReference>
<dbReference type="PROSITE" id="PS51186">
    <property type="entry name" value="GNAT"/>
    <property type="match status" value="1"/>
</dbReference>
<protein>
    <submittedName>
        <fullName evidence="4">GNAT family N-acetyltransferase</fullName>
    </submittedName>
</protein>
<dbReference type="InterPro" id="IPR050832">
    <property type="entry name" value="Bact_Acetyltransf"/>
</dbReference>
<dbReference type="Pfam" id="PF00583">
    <property type="entry name" value="Acetyltransf_1"/>
    <property type="match status" value="1"/>
</dbReference>
<dbReference type="PANTHER" id="PTHR43877">
    <property type="entry name" value="AMINOALKYLPHOSPHONATE N-ACETYLTRANSFERASE-RELATED-RELATED"/>
    <property type="match status" value="1"/>
</dbReference>
<gene>
    <name evidence="4" type="ORF">H3V53_00515</name>
</gene>
<evidence type="ECO:0000256" key="1">
    <source>
        <dbReference type="ARBA" id="ARBA00022679"/>
    </source>
</evidence>
<dbReference type="SUPFAM" id="SSF55729">
    <property type="entry name" value="Acyl-CoA N-acyltransferases (Nat)"/>
    <property type="match status" value="1"/>
</dbReference>
<sequence>MTTPARGTAITVRRLSPGEWPTAFPVISQLRSVDEAEFLQAISRQSYSGYELVGAFVDGKLVGLLGMRPVHTLARGAFLYVDDLVVAGSHRGSGAGRALMDYAEADARARNMNWVFLDAKPDAVKFYERRDYVLHPAPSMKKAL</sequence>
<reference evidence="4 5" key="1">
    <citation type="journal article" date="2022" name="Arch. Microbiol.">
        <title>Paraburkholderia bengalensis sp. nov. isolated from roots of Oryza sativa, IR64.</title>
        <authorList>
            <person name="Nag P."/>
            <person name="Mondal N."/>
            <person name="Sarkar J."/>
            <person name="Das S."/>
        </authorList>
    </citation>
    <scope>NUCLEOTIDE SEQUENCE [LARGE SCALE GENOMIC DNA]</scope>
    <source>
        <strain evidence="4 5">IR64_4_BI</strain>
    </source>
</reference>
<evidence type="ECO:0000256" key="2">
    <source>
        <dbReference type="ARBA" id="ARBA00023315"/>
    </source>
</evidence>
<organism evidence="4 5">
    <name type="scientific">Paraburkholderia bengalensis</name>
    <dbReference type="NCBI Taxonomy" id="2747562"/>
    <lineage>
        <taxon>Bacteria</taxon>
        <taxon>Pseudomonadati</taxon>
        <taxon>Pseudomonadota</taxon>
        <taxon>Betaproteobacteria</taxon>
        <taxon>Burkholderiales</taxon>
        <taxon>Burkholderiaceae</taxon>
        <taxon>Paraburkholderia</taxon>
    </lineage>
</organism>
<name>A0ABU8IK64_9BURK</name>
<dbReference type="InterPro" id="IPR016181">
    <property type="entry name" value="Acyl_CoA_acyltransferase"/>
</dbReference>
<dbReference type="Gene3D" id="3.40.630.30">
    <property type="match status" value="1"/>
</dbReference>
<dbReference type="Proteomes" id="UP001386437">
    <property type="component" value="Unassembled WGS sequence"/>
</dbReference>
<evidence type="ECO:0000259" key="3">
    <source>
        <dbReference type="PROSITE" id="PS51186"/>
    </source>
</evidence>
<accession>A0ABU8IK64</accession>
<evidence type="ECO:0000313" key="5">
    <source>
        <dbReference type="Proteomes" id="UP001386437"/>
    </source>
</evidence>
<feature type="domain" description="N-acetyltransferase" evidence="3">
    <location>
        <begin position="10"/>
        <end position="144"/>
    </location>
</feature>
<dbReference type="EMBL" id="JACFYJ010000001">
    <property type="protein sequence ID" value="MEI5995748.1"/>
    <property type="molecule type" value="Genomic_DNA"/>
</dbReference>
<dbReference type="PANTHER" id="PTHR43877:SF2">
    <property type="entry name" value="AMINOALKYLPHOSPHONATE N-ACETYLTRANSFERASE-RELATED"/>
    <property type="match status" value="1"/>
</dbReference>
<dbReference type="RefSeq" id="WP_336596218.1">
    <property type="nucleotide sequence ID" value="NZ_JACFYJ010000001.1"/>
</dbReference>
<keyword evidence="5" id="KW-1185">Reference proteome</keyword>
<evidence type="ECO:0000313" key="4">
    <source>
        <dbReference type="EMBL" id="MEI5995748.1"/>
    </source>
</evidence>
<comment type="caution">
    <text evidence="4">The sequence shown here is derived from an EMBL/GenBank/DDBJ whole genome shotgun (WGS) entry which is preliminary data.</text>
</comment>
<keyword evidence="1" id="KW-0808">Transferase</keyword>
<dbReference type="CDD" id="cd04301">
    <property type="entry name" value="NAT_SF"/>
    <property type="match status" value="1"/>
</dbReference>